<dbReference type="EMBL" id="FOTS01000040">
    <property type="protein sequence ID" value="SFM09927.1"/>
    <property type="molecule type" value="Genomic_DNA"/>
</dbReference>
<dbReference type="Proteomes" id="UP000199520">
    <property type="component" value="Unassembled WGS sequence"/>
</dbReference>
<sequence length="56" mass="6267">MDKLLEVQEALSQFVIDTAKNKNPGNAVQVLPEAVKVLIDLNKFTRNLLRGRCEGE</sequence>
<organism evidence="1 2">
    <name type="scientific">Pelosinus propionicus DSM 13327</name>
    <dbReference type="NCBI Taxonomy" id="1123291"/>
    <lineage>
        <taxon>Bacteria</taxon>
        <taxon>Bacillati</taxon>
        <taxon>Bacillota</taxon>
        <taxon>Negativicutes</taxon>
        <taxon>Selenomonadales</taxon>
        <taxon>Sporomusaceae</taxon>
        <taxon>Pelosinus</taxon>
    </lineage>
</organism>
<dbReference type="AlphaFoldDB" id="A0A1I4N3M0"/>
<evidence type="ECO:0000313" key="1">
    <source>
        <dbReference type="EMBL" id="SFM09927.1"/>
    </source>
</evidence>
<name>A0A1I4N3M0_9FIRM</name>
<evidence type="ECO:0000313" key="2">
    <source>
        <dbReference type="Proteomes" id="UP000199520"/>
    </source>
</evidence>
<dbReference type="RefSeq" id="WP_175490616.1">
    <property type="nucleotide sequence ID" value="NZ_FOTS01000040.1"/>
</dbReference>
<accession>A0A1I4N3M0</accession>
<protein>
    <submittedName>
        <fullName evidence="1">Uncharacterized protein</fullName>
    </submittedName>
</protein>
<gene>
    <name evidence="1" type="ORF">SAMN04490355_104075</name>
</gene>
<keyword evidence="2" id="KW-1185">Reference proteome</keyword>
<proteinExistence type="predicted"/>
<reference evidence="2" key="1">
    <citation type="submission" date="2016-10" db="EMBL/GenBank/DDBJ databases">
        <authorList>
            <person name="Varghese N."/>
            <person name="Submissions S."/>
        </authorList>
    </citation>
    <scope>NUCLEOTIDE SEQUENCE [LARGE SCALE GENOMIC DNA]</scope>
    <source>
        <strain evidence="2">DSM 13327</strain>
    </source>
</reference>